<evidence type="ECO:0000313" key="3">
    <source>
        <dbReference type="EMBL" id="OXM63270.1"/>
    </source>
</evidence>
<dbReference type="Proteomes" id="UP000215199">
    <property type="component" value="Unassembled WGS sequence"/>
</dbReference>
<reference evidence="4" key="1">
    <citation type="submission" date="2017-07" db="EMBL/GenBank/DDBJ databases">
        <title>Comparative genome mining reveals phylogenetic distribution patterns of secondary metabolites in Amycolatopsis.</title>
        <authorList>
            <person name="Adamek M."/>
            <person name="Alanjary M."/>
            <person name="Sales-Ortells H."/>
            <person name="Goodfellow M."/>
            <person name="Bull A.T."/>
            <person name="Kalinowski J."/>
            <person name="Ziemert N."/>
        </authorList>
    </citation>
    <scope>NUCLEOTIDE SEQUENCE [LARGE SCALE GENOMIC DNA]</scope>
    <source>
        <strain evidence="4">H5</strain>
    </source>
</reference>
<evidence type="ECO:0000256" key="1">
    <source>
        <dbReference type="SAM" id="MobiDB-lite"/>
    </source>
</evidence>
<feature type="region of interest" description="Disordered" evidence="1">
    <location>
        <begin position="23"/>
        <end position="80"/>
    </location>
</feature>
<feature type="compositionally biased region" description="Basic and acidic residues" evidence="1">
    <location>
        <begin position="165"/>
        <end position="174"/>
    </location>
</feature>
<dbReference type="EMBL" id="NMUL01000034">
    <property type="protein sequence ID" value="OXM63270.1"/>
    <property type="molecule type" value="Genomic_DNA"/>
</dbReference>
<sequence>MNPFRSILPVMALAAGLAGCSTPTAPDTPGGTGENTATVESTSPSSPGTETSGPEAPRSGDRGVAISIPQLPVGGGAEDDTVENQCVNVSWLRPGNLPDSGVRVTGIRITPSDAFSKGGGCGGQPACASFTFHAKGDSCSVAVKALGTTGSAELVVDGTATCPSGREEPCRELRTGPNGDPIPLTQPDEITGPGSSTTETPTSSPESSPSPSG</sequence>
<protein>
    <submittedName>
        <fullName evidence="3">Uncharacterized protein</fullName>
    </submittedName>
</protein>
<dbReference type="RefSeq" id="WP_093951081.1">
    <property type="nucleotide sequence ID" value="NZ_NMUL01000034.1"/>
</dbReference>
<feature type="compositionally biased region" description="Low complexity" evidence="1">
    <location>
        <begin position="40"/>
        <end position="55"/>
    </location>
</feature>
<gene>
    <name evidence="3" type="ORF">CF165_30680</name>
</gene>
<organism evidence="3 4">
    <name type="scientific">Amycolatopsis vastitatis</name>
    <dbReference type="NCBI Taxonomy" id="1905142"/>
    <lineage>
        <taxon>Bacteria</taxon>
        <taxon>Bacillati</taxon>
        <taxon>Actinomycetota</taxon>
        <taxon>Actinomycetes</taxon>
        <taxon>Pseudonocardiales</taxon>
        <taxon>Pseudonocardiaceae</taxon>
        <taxon>Amycolatopsis</taxon>
    </lineage>
</organism>
<evidence type="ECO:0000256" key="2">
    <source>
        <dbReference type="SAM" id="SignalP"/>
    </source>
</evidence>
<dbReference type="OrthoDB" id="3621817at2"/>
<feature type="region of interest" description="Disordered" evidence="1">
    <location>
        <begin position="163"/>
        <end position="213"/>
    </location>
</feature>
<keyword evidence="2" id="KW-0732">Signal</keyword>
<comment type="caution">
    <text evidence="3">The sequence shown here is derived from an EMBL/GenBank/DDBJ whole genome shotgun (WGS) entry which is preliminary data.</text>
</comment>
<keyword evidence="4" id="KW-1185">Reference proteome</keyword>
<evidence type="ECO:0000313" key="4">
    <source>
        <dbReference type="Proteomes" id="UP000215199"/>
    </source>
</evidence>
<dbReference type="AlphaFoldDB" id="A0A229SWY5"/>
<feature type="chain" id="PRO_5039408683" evidence="2">
    <location>
        <begin position="26"/>
        <end position="213"/>
    </location>
</feature>
<feature type="signal peptide" evidence="2">
    <location>
        <begin position="1"/>
        <end position="25"/>
    </location>
</feature>
<feature type="compositionally biased region" description="Low complexity" evidence="1">
    <location>
        <begin position="191"/>
        <end position="213"/>
    </location>
</feature>
<dbReference type="PROSITE" id="PS51257">
    <property type="entry name" value="PROKAR_LIPOPROTEIN"/>
    <property type="match status" value="1"/>
</dbReference>
<proteinExistence type="predicted"/>
<name>A0A229SWY5_9PSEU</name>
<accession>A0A229SWY5</accession>